<proteinExistence type="predicted"/>
<reference evidence="2" key="1">
    <citation type="submission" date="2013-01" db="EMBL/GenBank/DDBJ databases">
        <title>Draft Genome Sequence of a Mulberry Tree, Morus notabilis C.K. Schneid.</title>
        <authorList>
            <person name="He N."/>
            <person name="Zhao S."/>
        </authorList>
    </citation>
    <scope>NUCLEOTIDE SEQUENCE</scope>
</reference>
<dbReference type="Proteomes" id="UP000030645">
    <property type="component" value="Unassembled WGS sequence"/>
</dbReference>
<evidence type="ECO:0000313" key="2">
    <source>
        <dbReference type="Proteomes" id="UP000030645"/>
    </source>
</evidence>
<protein>
    <submittedName>
        <fullName evidence="1">Uncharacterized protein</fullName>
    </submittedName>
</protein>
<sequence length="245" mass="28179">MQRDERQYSSSAIKAKELVKLHANREKDEILDVQNISSPPQYLQRLFMYGRLERLPHWLQLKWSKLQLDPLESLRAFPNLQQLVFDDAYDGEELCVKAGGFQMLKELVLCRLGKLRHVTVQEGAIPHLQLVTKLHSITPNSDLSRVKNVPGVFIGSRDAEGLYTWKQFDKKEVNQITDWQGSEGIETEKLKVQYCCGQTRFYSDICWDYVAANSTGEVAPWTWSKLVYKGGYRGGSVYRSTGDQD</sequence>
<organism evidence="1 2">
    <name type="scientific">Morus notabilis</name>
    <dbReference type="NCBI Taxonomy" id="981085"/>
    <lineage>
        <taxon>Eukaryota</taxon>
        <taxon>Viridiplantae</taxon>
        <taxon>Streptophyta</taxon>
        <taxon>Embryophyta</taxon>
        <taxon>Tracheophyta</taxon>
        <taxon>Spermatophyta</taxon>
        <taxon>Magnoliopsida</taxon>
        <taxon>eudicotyledons</taxon>
        <taxon>Gunneridae</taxon>
        <taxon>Pentapetalae</taxon>
        <taxon>rosids</taxon>
        <taxon>fabids</taxon>
        <taxon>Rosales</taxon>
        <taxon>Moraceae</taxon>
        <taxon>Moreae</taxon>
        <taxon>Morus</taxon>
    </lineage>
</organism>
<name>W9SHC9_9ROSA</name>
<dbReference type="EMBL" id="KE346194">
    <property type="protein sequence ID" value="EXC29713.1"/>
    <property type="molecule type" value="Genomic_DNA"/>
</dbReference>
<gene>
    <name evidence="1" type="ORF">L484_000845</name>
</gene>
<dbReference type="AlphaFoldDB" id="W9SHC9"/>
<dbReference type="STRING" id="981085.W9SHC9"/>
<accession>W9SHC9</accession>
<keyword evidence="2" id="KW-1185">Reference proteome</keyword>
<evidence type="ECO:0000313" key="1">
    <source>
        <dbReference type="EMBL" id="EXC29713.1"/>
    </source>
</evidence>